<dbReference type="InterPro" id="IPR050957">
    <property type="entry name" value="BMP_lipoprotein"/>
</dbReference>
<evidence type="ECO:0000313" key="9">
    <source>
        <dbReference type="EMBL" id="NSJ86909.1"/>
    </source>
</evidence>
<dbReference type="Proteomes" id="UP000822142">
    <property type="component" value="Unassembled WGS sequence"/>
</dbReference>
<feature type="domain" description="ABC transporter substrate-binding protein PnrA-like" evidence="8">
    <location>
        <begin position="38"/>
        <end position="328"/>
    </location>
</feature>
<evidence type="ECO:0000256" key="5">
    <source>
        <dbReference type="ARBA" id="ARBA00023136"/>
    </source>
</evidence>
<evidence type="ECO:0000256" key="2">
    <source>
        <dbReference type="ARBA" id="ARBA00008610"/>
    </source>
</evidence>
<evidence type="ECO:0000313" key="10">
    <source>
        <dbReference type="Proteomes" id="UP000822142"/>
    </source>
</evidence>
<evidence type="ECO:0000256" key="6">
    <source>
        <dbReference type="ARBA" id="ARBA00023288"/>
    </source>
</evidence>
<dbReference type="PROSITE" id="PS51257">
    <property type="entry name" value="PROKAR_LIPOPROTEIN"/>
    <property type="match status" value="1"/>
</dbReference>
<dbReference type="CDD" id="cd06304">
    <property type="entry name" value="PBP1_BmpA_Med_PnrA-like"/>
    <property type="match status" value="1"/>
</dbReference>
<keyword evidence="3" id="KW-1003">Cell membrane</keyword>
<dbReference type="RefSeq" id="WP_173749906.1">
    <property type="nucleotide sequence ID" value="NZ_JAAITA010000018.1"/>
</dbReference>
<comment type="caution">
    <text evidence="9">The sequence shown here is derived from an EMBL/GenBank/DDBJ whole genome shotgun (WGS) entry which is preliminary data.</text>
</comment>
<comment type="subcellular location">
    <subcellularLocation>
        <location evidence="1">Cell membrane</location>
        <topology evidence="1">Lipid-anchor</topology>
    </subcellularLocation>
</comment>
<dbReference type="SUPFAM" id="SSF53822">
    <property type="entry name" value="Periplasmic binding protein-like I"/>
    <property type="match status" value="1"/>
</dbReference>
<evidence type="ECO:0000259" key="8">
    <source>
        <dbReference type="Pfam" id="PF02608"/>
    </source>
</evidence>
<accession>A0ABX2I975</accession>
<protein>
    <submittedName>
        <fullName evidence="9">BMP family ABC transporter substrate-binding protein</fullName>
    </submittedName>
</protein>
<name>A0ABX2I975_BLAHA</name>
<evidence type="ECO:0000256" key="4">
    <source>
        <dbReference type="ARBA" id="ARBA00022729"/>
    </source>
</evidence>
<dbReference type="PANTHER" id="PTHR34296">
    <property type="entry name" value="TRANSCRIPTIONAL ACTIVATOR PROTEIN MED"/>
    <property type="match status" value="1"/>
</dbReference>
<evidence type="ECO:0000256" key="7">
    <source>
        <dbReference type="SAM" id="SignalP"/>
    </source>
</evidence>
<reference evidence="9 10" key="1">
    <citation type="journal article" date="2020" name="Cell Host Microbe">
        <title>Functional and Genomic Variation between Human-Derived Isolates of Lachnospiraceae Reveals Inter- and Intra-Species Diversity.</title>
        <authorList>
            <person name="Sorbara M.T."/>
            <person name="Littmann E.R."/>
            <person name="Fontana E."/>
            <person name="Moody T.U."/>
            <person name="Kohout C.E."/>
            <person name="Gjonbalaj M."/>
            <person name="Eaton V."/>
            <person name="Seok R."/>
            <person name="Leiner I.M."/>
            <person name="Pamer E.G."/>
        </authorList>
    </citation>
    <scope>NUCLEOTIDE SEQUENCE [LARGE SCALE GENOMIC DNA]</scope>
    <source>
        <strain evidence="9 10">MSK.15.26</strain>
    </source>
</reference>
<dbReference type="EMBL" id="JAAITA010000018">
    <property type="protein sequence ID" value="NSJ86909.1"/>
    <property type="molecule type" value="Genomic_DNA"/>
</dbReference>
<gene>
    <name evidence="9" type="ORF">G5A70_12170</name>
</gene>
<dbReference type="PANTHER" id="PTHR34296:SF2">
    <property type="entry name" value="ABC TRANSPORTER GUANOSINE-BINDING PROTEIN NUPN"/>
    <property type="match status" value="1"/>
</dbReference>
<feature type="chain" id="PRO_5046796966" evidence="7">
    <location>
        <begin position="20"/>
        <end position="338"/>
    </location>
</feature>
<keyword evidence="6" id="KW-0449">Lipoprotein</keyword>
<dbReference type="Gene3D" id="3.40.50.2300">
    <property type="match status" value="2"/>
</dbReference>
<keyword evidence="10" id="KW-1185">Reference proteome</keyword>
<sequence length="338" mass="35628">MKKLLAAMLCGALATGTLAGCGNKAEEKKTEAKDDTLKVALCVTGAVNDMGWCQSAYEGLKLVEEELGCEIAYTENVQAADMTSAFTEYASNDYDVVIGHGFQFGDPALEVGELYPDTKFICIESDAAAENVASYVMKCEETGYLQGMLAAGMSQTGNIGFIGPVQGASLVKIMNGYEDGAKEVNPDIKYQTAWTGSFTDTALAKEAAQAMIDGGADVIGHCANESGTGALNAAQDAGLFATGDSYDQSALAENAVLSSAVYHVPELIKTAVTDIKEGNFKGEVKELGMAEGIVELVYNKAMEDKIPAEVKEMVDAKEAEIKDGSFKVPCDTKDRAGK</sequence>
<keyword evidence="4 7" id="KW-0732">Signal</keyword>
<comment type="similarity">
    <text evidence="2">Belongs to the BMP lipoprotein family.</text>
</comment>
<evidence type="ECO:0000256" key="3">
    <source>
        <dbReference type="ARBA" id="ARBA00022475"/>
    </source>
</evidence>
<organism evidence="9 10">
    <name type="scientific">Blautia hansenii</name>
    <name type="common">Ruminococcus hansenii</name>
    <dbReference type="NCBI Taxonomy" id="1322"/>
    <lineage>
        <taxon>Bacteria</taxon>
        <taxon>Bacillati</taxon>
        <taxon>Bacillota</taxon>
        <taxon>Clostridia</taxon>
        <taxon>Lachnospirales</taxon>
        <taxon>Lachnospiraceae</taxon>
        <taxon>Blautia</taxon>
    </lineage>
</organism>
<evidence type="ECO:0000256" key="1">
    <source>
        <dbReference type="ARBA" id="ARBA00004193"/>
    </source>
</evidence>
<dbReference type="InterPro" id="IPR028082">
    <property type="entry name" value="Peripla_BP_I"/>
</dbReference>
<feature type="signal peptide" evidence="7">
    <location>
        <begin position="1"/>
        <end position="19"/>
    </location>
</feature>
<dbReference type="Pfam" id="PF02608">
    <property type="entry name" value="Bmp"/>
    <property type="match status" value="1"/>
</dbReference>
<dbReference type="InterPro" id="IPR003760">
    <property type="entry name" value="PnrA-like"/>
</dbReference>
<keyword evidence="5" id="KW-0472">Membrane</keyword>
<proteinExistence type="inferred from homology"/>